<dbReference type="Proteomes" id="UP000176834">
    <property type="component" value="Unassembled WGS sequence"/>
</dbReference>
<name>A0A1F8F2T8_9BACT</name>
<keyword evidence="1" id="KW-0812">Transmembrane</keyword>
<gene>
    <name evidence="2" type="ORF">A3B86_00105</name>
</gene>
<protein>
    <submittedName>
        <fullName evidence="2">Uncharacterized protein</fullName>
    </submittedName>
</protein>
<proteinExistence type="predicted"/>
<organism evidence="2 3">
    <name type="scientific">Candidatus Yanofskybacteria bacterium RIFCSPHIGHO2_02_FULL_38_22b</name>
    <dbReference type="NCBI Taxonomy" id="1802673"/>
    <lineage>
        <taxon>Bacteria</taxon>
        <taxon>Candidatus Yanofskyibacteriota</taxon>
    </lineage>
</organism>
<evidence type="ECO:0000313" key="3">
    <source>
        <dbReference type="Proteomes" id="UP000176834"/>
    </source>
</evidence>
<dbReference type="EMBL" id="MGJN01000011">
    <property type="protein sequence ID" value="OGN06998.1"/>
    <property type="molecule type" value="Genomic_DNA"/>
</dbReference>
<accession>A0A1F8F2T8</accession>
<keyword evidence="1" id="KW-0472">Membrane</keyword>
<evidence type="ECO:0000256" key="1">
    <source>
        <dbReference type="SAM" id="Phobius"/>
    </source>
</evidence>
<sequence length="171" mass="19733">MNITELVSTTNNELAQLILQVKTVFIYLSVIFAALFVYFFVQFQKLMAQKLELMKSLLRTPEAASGGGVISRWEEIVRHFESSKEAEWKFAIIEADKLVDDLLKQAGYLGDTMGERLMNIEQGQLLSLQGLWEAHKIRNKLAHDVNYFLRYAEARQAIKFFEEALKELQVL</sequence>
<dbReference type="AlphaFoldDB" id="A0A1F8F2T8"/>
<evidence type="ECO:0000313" key="2">
    <source>
        <dbReference type="EMBL" id="OGN06998.1"/>
    </source>
</evidence>
<reference evidence="2 3" key="1">
    <citation type="journal article" date="2016" name="Nat. Commun.">
        <title>Thousands of microbial genomes shed light on interconnected biogeochemical processes in an aquifer system.</title>
        <authorList>
            <person name="Anantharaman K."/>
            <person name="Brown C.T."/>
            <person name="Hug L.A."/>
            <person name="Sharon I."/>
            <person name="Castelle C.J."/>
            <person name="Probst A.J."/>
            <person name="Thomas B.C."/>
            <person name="Singh A."/>
            <person name="Wilkins M.J."/>
            <person name="Karaoz U."/>
            <person name="Brodie E.L."/>
            <person name="Williams K.H."/>
            <person name="Hubbard S.S."/>
            <person name="Banfield J.F."/>
        </authorList>
    </citation>
    <scope>NUCLEOTIDE SEQUENCE [LARGE SCALE GENOMIC DNA]</scope>
</reference>
<keyword evidence="1" id="KW-1133">Transmembrane helix</keyword>
<feature type="transmembrane region" description="Helical" evidence="1">
    <location>
        <begin position="24"/>
        <end position="41"/>
    </location>
</feature>
<comment type="caution">
    <text evidence="2">The sequence shown here is derived from an EMBL/GenBank/DDBJ whole genome shotgun (WGS) entry which is preliminary data.</text>
</comment>